<dbReference type="GO" id="GO:0006457">
    <property type="term" value="P:protein folding"/>
    <property type="evidence" value="ECO:0007669"/>
    <property type="project" value="TreeGrafter"/>
</dbReference>
<dbReference type="FunFam" id="1.20.58.610:FF:000001">
    <property type="entry name" value="Hsp90 co-chaperone Cdc37-like 1"/>
    <property type="match status" value="1"/>
</dbReference>
<comment type="caution">
    <text evidence="10">The sequence shown here is derived from an EMBL/GenBank/DDBJ whole genome shotgun (WGS) entry which is preliminary data.</text>
</comment>
<dbReference type="Pfam" id="PF08565">
    <property type="entry name" value="CDC37_M"/>
    <property type="match status" value="1"/>
</dbReference>
<evidence type="ECO:0000256" key="1">
    <source>
        <dbReference type="ARBA" id="ARBA00004496"/>
    </source>
</evidence>
<dbReference type="InterPro" id="IPR004918">
    <property type="entry name" value="Cdc37"/>
</dbReference>
<dbReference type="PANTHER" id="PTHR12800:SF2">
    <property type="entry name" value="HSP90 CO-CHAPERONE CDC37-LIKE 1"/>
    <property type="match status" value="1"/>
</dbReference>
<evidence type="ECO:0000256" key="7">
    <source>
        <dbReference type="SAM" id="MobiDB-lite"/>
    </source>
</evidence>
<accession>A0AAD8LV99</accession>
<dbReference type="InterPro" id="IPR013873">
    <property type="entry name" value="Cdc37_C"/>
</dbReference>
<feature type="domain" description="Cdc37 Hsp90 binding" evidence="9">
    <location>
        <begin position="119"/>
        <end position="272"/>
    </location>
</feature>
<gene>
    <name evidence="10" type="primary">cdc37l1</name>
    <name evidence="10" type="ORF">AOXY_G733</name>
</gene>
<evidence type="ECO:0000259" key="8">
    <source>
        <dbReference type="SMART" id="SM01069"/>
    </source>
</evidence>
<dbReference type="AlphaFoldDB" id="A0AAD8LV99"/>
<dbReference type="Pfam" id="PF08564">
    <property type="entry name" value="CDC37_C"/>
    <property type="match status" value="1"/>
</dbReference>
<name>A0AAD8LV99_ACIOX</name>
<evidence type="ECO:0000256" key="4">
    <source>
        <dbReference type="ARBA" id="ARBA00023186"/>
    </source>
</evidence>
<proteinExistence type="inferred from homology"/>
<evidence type="ECO:0000259" key="9">
    <source>
        <dbReference type="SMART" id="SM01070"/>
    </source>
</evidence>
<dbReference type="Proteomes" id="UP001230051">
    <property type="component" value="Unassembled WGS sequence"/>
</dbReference>
<dbReference type="GO" id="GO:0031072">
    <property type="term" value="F:heat shock protein binding"/>
    <property type="evidence" value="ECO:0007669"/>
    <property type="project" value="TreeGrafter"/>
</dbReference>
<dbReference type="SMART" id="SM01069">
    <property type="entry name" value="CDC37_C"/>
    <property type="match status" value="1"/>
</dbReference>
<keyword evidence="11" id="KW-1185">Reference proteome</keyword>
<comment type="similarity">
    <text evidence="2">Belongs to the CDC37 family.</text>
</comment>
<feature type="compositionally biased region" description="Polar residues" evidence="7">
    <location>
        <begin position="22"/>
        <end position="33"/>
    </location>
</feature>
<dbReference type="PANTHER" id="PTHR12800">
    <property type="entry name" value="CDC37-RELATED"/>
    <property type="match status" value="1"/>
</dbReference>
<evidence type="ECO:0000313" key="11">
    <source>
        <dbReference type="Proteomes" id="UP001230051"/>
    </source>
</evidence>
<evidence type="ECO:0000256" key="3">
    <source>
        <dbReference type="ARBA" id="ARBA00022490"/>
    </source>
</evidence>
<dbReference type="Gene3D" id="6.10.140.250">
    <property type="match status" value="1"/>
</dbReference>
<organism evidence="10 11">
    <name type="scientific">Acipenser oxyrinchus oxyrinchus</name>
    <dbReference type="NCBI Taxonomy" id="40147"/>
    <lineage>
        <taxon>Eukaryota</taxon>
        <taxon>Metazoa</taxon>
        <taxon>Chordata</taxon>
        <taxon>Craniata</taxon>
        <taxon>Vertebrata</taxon>
        <taxon>Euteleostomi</taxon>
        <taxon>Actinopterygii</taxon>
        <taxon>Chondrostei</taxon>
        <taxon>Acipenseriformes</taxon>
        <taxon>Acipenseridae</taxon>
        <taxon>Acipenser</taxon>
    </lineage>
</organism>
<feature type="region of interest" description="Disordered" evidence="7">
    <location>
        <begin position="1"/>
        <end position="33"/>
    </location>
</feature>
<keyword evidence="3" id="KW-0963">Cytoplasm</keyword>
<protein>
    <recommendedName>
        <fullName evidence="6">Hsp90 co-chaperone Cdc37-like 1</fullName>
    </recommendedName>
</protein>
<dbReference type="GO" id="GO:0050821">
    <property type="term" value="P:protein stabilization"/>
    <property type="evidence" value="ECO:0007669"/>
    <property type="project" value="TreeGrafter"/>
</dbReference>
<evidence type="ECO:0000256" key="2">
    <source>
        <dbReference type="ARBA" id="ARBA00006222"/>
    </source>
</evidence>
<dbReference type="GO" id="GO:0051087">
    <property type="term" value="F:protein-folding chaperone binding"/>
    <property type="evidence" value="ECO:0007669"/>
    <property type="project" value="TreeGrafter"/>
</dbReference>
<sequence length="350" mass="40726">MEYCKWRDDGASMISDDEGLGSDSSASTSQLHQQGNADLMFKSQKQCVKNSIECKWHLAEAQQKLCSLELHSSESLEQEHAKAQADSSKLRQTEQEWRHKEKMLRWGERQNPVLSNAFSREVFNKSFINIQNGNKEADEDKSKSFVQKYEEQLKHFGMLNRWDDSQRYLSDHSHLVCEETANYLLLWCFHLQADKKEALMEQVAHQAMAMQFILEMANSHKVDPRGCFRQFFQKAKAGEEGYLEAFTTELEAFKWRVKQYPLNRSGEISEEMQQLKSLNHCCLDPTEVMESLAPDLKRGFQLQDRQVLQNVQSNVNPQVSEYYVKRCIDAGLWVVPPKEDTDETRMMETS</sequence>
<comment type="subcellular location">
    <subcellularLocation>
        <location evidence="1">Cytoplasm</location>
    </subcellularLocation>
</comment>
<dbReference type="GO" id="GO:0051082">
    <property type="term" value="F:unfolded protein binding"/>
    <property type="evidence" value="ECO:0007669"/>
    <property type="project" value="TreeGrafter"/>
</dbReference>
<evidence type="ECO:0000313" key="10">
    <source>
        <dbReference type="EMBL" id="KAK1175977.1"/>
    </source>
</evidence>
<comment type="function">
    <text evidence="5">Co-chaperone that binds to numerous proteins and promotes their interaction with Hsp70 and Hsp90.</text>
</comment>
<feature type="domain" description="Cdc37 C-terminal" evidence="8">
    <location>
        <begin position="274"/>
        <end position="344"/>
    </location>
</feature>
<dbReference type="EMBL" id="JAGXEW010000001">
    <property type="protein sequence ID" value="KAK1175977.1"/>
    <property type="molecule type" value="Genomic_DNA"/>
</dbReference>
<dbReference type="SMART" id="SM01070">
    <property type="entry name" value="CDC37_M"/>
    <property type="match status" value="1"/>
</dbReference>
<evidence type="ECO:0000256" key="6">
    <source>
        <dbReference type="ARBA" id="ARBA00040086"/>
    </source>
</evidence>
<evidence type="ECO:0000256" key="5">
    <source>
        <dbReference type="ARBA" id="ARBA00037145"/>
    </source>
</evidence>
<reference evidence="10" key="1">
    <citation type="submission" date="2022-02" db="EMBL/GenBank/DDBJ databases">
        <title>Atlantic sturgeon de novo genome assembly.</title>
        <authorList>
            <person name="Stock M."/>
            <person name="Klopp C."/>
            <person name="Guiguen Y."/>
            <person name="Cabau C."/>
            <person name="Parinello H."/>
            <person name="Santidrian Yebra-Pimentel E."/>
            <person name="Kuhl H."/>
            <person name="Dirks R.P."/>
            <person name="Guessner J."/>
            <person name="Wuertz S."/>
            <person name="Du K."/>
            <person name="Schartl M."/>
        </authorList>
    </citation>
    <scope>NUCLEOTIDE SEQUENCE</scope>
    <source>
        <strain evidence="10">STURGEONOMICS-FGT-2020</strain>
        <tissue evidence="10">Whole blood</tissue>
    </source>
</reference>
<dbReference type="GO" id="GO:0005737">
    <property type="term" value="C:cytoplasm"/>
    <property type="evidence" value="ECO:0007669"/>
    <property type="project" value="UniProtKB-SubCell"/>
</dbReference>
<dbReference type="InterPro" id="IPR038189">
    <property type="entry name" value="Cdc37_Hsp90-bd_sf"/>
</dbReference>
<feature type="compositionally biased region" description="Basic and acidic residues" evidence="7">
    <location>
        <begin position="1"/>
        <end position="10"/>
    </location>
</feature>
<dbReference type="Gene3D" id="1.20.58.610">
    <property type="entry name" value="Cdc37, Hsp90 binding domain"/>
    <property type="match status" value="1"/>
</dbReference>
<dbReference type="InterPro" id="IPR013874">
    <property type="entry name" value="Cdc37_Hsp90-bd"/>
</dbReference>
<dbReference type="SUPFAM" id="SSF101391">
    <property type="entry name" value="Hsp90 co-chaperone CDC37"/>
    <property type="match status" value="1"/>
</dbReference>
<keyword evidence="4" id="KW-0143">Chaperone</keyword>